<comment type="similarity">
    <text evidence="1 5">Belongs to the 5-formyltetrahydrofolate cyclo-ligase family.</text>
</comment>
<dbReference type="SUPFAM" id="SSF100950">
    <property type="entry name" value="NagB/RpiA/CoA transferase-like"/>
    <property type="match status" value="1"/>
</dbReference>
<dbReference type="GO" id="GO:0009396">
    <property type="term" value="P:folic acid-containing compound biosynthetic process"/>
    <property type="evidence" value="ECO:0007669"/>
    <property type="project" value="TreeGrafter"/>
</dbReference>
<evidence type="ECO:0000256" key="4">
    <source>
        <dbReference type="PIRSR" id="PIRSR006806-1"/>
    </source>
</evidence>
<dbReference type="EMBL" id="QLMD01000010">
    <property type="protein sequence ID" value="RAJ95398.1"/>
    <property type="molecule type" value="Genomic_DNA"/>
</dbReference>
<dbReference type="Pfam" id="PF01812">
    <property type="entry name" value="5-FTHF_cyc-lig"/>
    <property type="match status" value="1"/>
</dbReference>
<dbReference type="GO" id="GO:0005524">
    <property type="term" value="F:ATP binding"/>
    <property type="evidence" value="ECO:0007669"/>
    <property type="project" value="UniProtKB-KW"/>
</dbReference>
<keyword evidence="5" id="KW-0479">Metal-binding</keyword>
<feature type="binding site" evidence="4">
    <location>
        <position position="73"/>
    </location>
    <ligand>
        <name>substrate</name>
    </ligand>
</feature>
<feature type="binding site" evidence="4">
    <location>
        <begin position="22"/>
        <end position="26"/>
    </location>
    <ligand>
        <name>ATP</name>
        <dbReference type="ChEBI" id="CHEBI:30616"/>
    </ligand>
</feature>
<dbReference type="Proteomes" id="UP000249203">
    <property type="component" value="Unassembled WGS sequence"/>
</dbReference>
<dbReference type="EC" id="6.3.3.2" evidence="5"/>
<dbReference type="AlphaFoldDB" id="A0A327WS07"/>
<dbReference type="EMBL" id="PIPK01000010">
    <property type="protein sequence ID" value="RUO22713.1"/>
    <property type="molecule type" value="Genomic_DNA"/>
</dbReference>
<dbReference type="InterPro" id="IPR037171">
    <property type="entry name" value="NagB/RpiA_transferase-like"/>
</dbReference>
<dbReference type="PANTHER" id="PTHR23407:SF1">
    <property type="entry name" value="5-FORMYLTETRAHYDROFOLATE CYCLO-LIGASE"/>
    <property type="match status" value="1"/>
</dbReference>
<comment type="cofactor">
    <cofactor evidence="5">
        <name>Mg(2+)</name>
        <dbReference type="ChEBI" id="CHEBI:18420"/>
    </cofactor>
</comment>
<evidence type="ECO:0000313" key="8">
    <source>
        <dbReference type="Proteomes" id="UP000249203"/>
    </source>
</evidence>
<keyword evidence="9" id="KW-1185">Reference proteome</keyword>
<comment type="catalytic activity">
    <reaction evidence="5">
        <text>(6S)-5-formyl-5,6,7,8-tetrahydrofolate + ATP = (6R)-5,10-methenyltetrahydrofolate + ADP + phosphate</text>
        <dbReference type="Rhea" id="RHEA:10488"/>
        <dbReference type="ChEBI" id="CHEBI:30616"/>
        <dbReference type="ChEBI" id="CHEBI:43474"/>
        <dbReference type="ChEBI" id="CHEBI:57455"/>
        <dbReference type="ChEBI" id="CHEBI:57457"/>
        <dbReference type="ChEBI" id="CHEBI:456216"/>
        <dbReference type="EC" id="6.3.3.2"/>
    </reaction>
</comment>
<dbReference type="Proteomes" id="UP000287865">
    <property type="component" value="Unassembled WGS sequence"/>
</dbReference>
<evidence type="ECO:0000256" key="5">
    <source>
        <dbReference type="RuleBase" id="RU361279"/>
    </source>
</evidence>
<evidence type="ECO:0000313" key="9">
    <source>
        <dbReference type="Proteomes" id="UP000287865"/>
    </source>
</evidence>
<evidence type="ECO:0000256" key="3">
    <source>
        <dbReference type="ARBA" id="ARBA00022840"/>
    </source>
</evidence>
<accession>A0A327WS07</accession>
<evidence type="ECO:0000256" key="2">
    <source>
        <dbReference type="ARBA" id="ARBA00022741"/>
    </source>
</evidence>
<comment type="caution">
    <text evidence="6">The sequence shown here is derived from an EMBL/GenBank/DDBJ whole genome shotgun (WGS) entry which is preliminary data.</text>
</comment>
<keyword evidence="6" id="KW-0436">Ligase</keyword>
<keyword evidence="5" id="KW-0460">Magnesium</keyword>
<reference evidence="6 8" key="2">
    <citation type="submission" date="2018-06" db="EMBL/GenBank/DDBJ databases">
        <title>Genomic Encyclopedia of Type Strains, Phase III (KMG-III): the genomes of soil and plant-associated and newly described type strains.</title>
        <authorList>
            <person name="Whitman W."/>
        </authorList>
    </citation>
    <scope>NUCLEOTIDE SEQUENCE [LARGE SCALE GENOMIC DNA]</scope>
    <source>
        <strain evidence="6 8">CGMCC 1.15366</strain>
    </source>
</reference>
<feature type="binding site" evidence="4">
    <location>
        <begin position="153"/>
        <end position="161"/>
    </location>
    <ligand>
        <name>ATP</name>
        <dbReference type="ChEBI" id="CHEBI:30616"/>
    </ligand>
</feature>
<keyword evidence="3 4" id="KW-0067">ATP-binding</keyword>
<dbReference type="Gene3D" id="3.40.50.10420">
    <property type="entry name" value="NagB/RpiA/CoA transferase-like"/>
    <property type="match status" value="1"/>
</dbReference>
<reference evidence="7 9" key="1">
    <citation type="journal article" date="2018" name="Front. Microbiol.">
        <title>Genome-Based Analysis Reveals the Taxonomy and Diversity of the Family Idiomarinaceae.</title>
        <authorList>
            <person name="Liu Y."/>
            <person name="Lai Q."/>
            <person name="Shao Z."/>
        </authorList>
    </citation>
    <scope>NUCLEOTIDE SEQUENCE [LARGE SCALE GENOMIC DNA]</scope>
    <source>
        <strain evidence="7 9">CF12-14</strain>
    </source>
</reference>
<dbReference type="InterPro" id="IPR002698">
    <property type="entry name" value="FTHF_cligase"/>
</dbReference>
<name>A0A327WS07_9GAMM</name>
<proteinExistence type="inferred from homology"/>
<protein>
    <recommendedName>
        <fullName evidence="5">5-formyltetrahydrofolate cyclo-ligase</fullName>
        <ecNumber evidence="5">6.3.3.2</ecNumber>
    </recommendedName>
</protein>
<dbReference type="PIRSF" id="PIRSF006806">
    <property type="entry name" value="FTHF_cligase"/>
    <property type="match status" value="1"/>
</dbReference>
<evidence type="ECO:0000313" key="6">
    <source>
        <dbReference type="EMBL" id="RAJ95398.1"/>
    </source>
</evidence>
<dbReference type="OrthoDB" id="9801938at2"/>
<dbReference type="GO" id="GO:0035999">
    <property type="term" value="P:tetrahydrofolate interconversion"/>
    <property type="evidence" value="ECO:0007669"/>
    <property type="project" value="TreeGrafter"/>
</dbReference>
<dbReference type="InterPro" id="IPR024185">
    <property type="entry name" value="FTHF_cligase-like_sf"/>
</dbReference>
<gene>
    <name evidence="6" type="ORF">B0I24_11081</name>
    <name evidence="7" type="ORF">CWE07_10625</name>
</gene>
<keyword evidence="2 4" id="KW-0547">Nucleotide-binding</keyword>
<dbReference type="NCBIfam" id="TIGR02727">
    <property type="entry name" value="MTHFS_bact"/>
    <property type="match status" value="1"/>
</dbReference>
<evidence type="ECO:0000313" key="7">
    <source>
        <dbReference type="EMBL" id="RUO22713.1"/>
    </source>
</evidence>
<sequence>MQSIFSPHATHTTEAQAIAAERAALRRALRQRRQQLTADFQQQAAQQLVTQVLTQTDVLAAERIALYHSFGAELGTQPLIDALLAAGKKLCLPVLHPFAKGHLLMLNVEPHSEYRLNTFGIPEPPLDVRNVVRLSEIDCMLVPLVGFDLDGQRIGMGGGFYDRTLAGWAHGRYPSLHVLGLAHDCQQVERIPTQPWDVALGGVITPTQSWRFSLPHSV</sequence>
<evidence type="ECO:0000256" key="1">
    <source>
        <dbReference type="ARBA" id="ARBA00010638"/>
    </source>
</evidence>
<dbReference type="RefSeq" id="WP_111569911.1">
    <property type="nucleotide sequence ID" value="NZ_PIPK01000010.1"/>
</dbReference>
<dbReference type="GO" id="GO:0030272">
    <property type="term" value="F:5-formyltetrahydrofolate cyclo-ligase activity"/>
    <property type="evidence" value="ECO:0007669"/>
    <property type="project" value="UniProtKB-EC"/>
</dbReference>
<dbReference type="PANTHER" id="PTHR23407">
    <property type="entry name" value="ATPASE INHIBITOR/5-FORMYLTETRAHYDROFOLATE CYCLO-LIGASE"/>
    <property type="match status" value="1"/>
</dbReference>
<organism evidence="6 8">
    <name type="scientific">Aliidiomarina maris</name>
    <dbReference type="NCBI Taxonomy" id="531312"/>
    <lineage>
        <taxon>Bacteria</taxon>
        <taxon>Pseudomonadati</taxon>
        <taxon>Pseudomonadota</taxon>
        <taxon>Gammaproteobacteria</taxon>
        <taxon>Alteromonadales</taxon>
        <taxon>Idiomarinaceae</taxon>
        <taxon>Aliidiomarina</taxon>
    </lineage>
</organism>
<dbReference type="GO" id="GO:0046872">
    <property type="term" value="F:metal ion binding"/>
    <property type="evidence" value="ECO:0007669"/>
    <property type="project" value="UniProtKB-KW"/>
</dbReference>